<accession>A0A075FVJ2</accession>
<reference evidence="2" key="1">
    <citation type="journal article" date="2014" name="Genome Biol. Evol.">
        <title>Pangenome evidence for extensive interdomain horizontal transfer affecting lineage core and shell genes in uncultured planktonic thaumarchaeota and euryarchaeota.</title>
        <authorList>
            <person name="Deschamps P."/>
            <person name="Zivanovic Y."/>
            <person name="Moreira D."/>
            <person name="Rodriguez-Valera F."/>
            <person name="Lopez-Garcia P."/>
        </authorList>
    </citation>
    <scope>NUCLEOTIDE SEQUENCE</scope>
</reference>
<dbReference type="AlphaFoldDB" id="A0A075FVJ2"/>
<protein>
    <submittedName>
        <fullName evidence="2">Transcriptional regulator AsnC family</fullName>
    </submittedName>
</protein>
<evidence type="ECO:0000259" key="1">
    <source>
        <dbReference type="Pfam" id="PF01037"/>
    </source>
</evidence>
<evidence type="ECO:0000313" key="2">
    <source>
        <dbReference type="EMBL" id="AIE93461.1"/>
    </source>
</evidence>
<dbReference type="Gene3D" id="3.30.70.920">
    <property type="match status" value="1"/>
</dbReference>
<dbReference type="SUPFAM" id="SSF54909">
    <property type="entry name" value="Dimeric alpha+beta barrel"/>
    <property type="match status" value="1"/>
</dbReference>
<name>A0A075FVJ2_9ARCH</name>
<dbReference type="InterPro" id="IPR011008">
    <property type="entry name" value="Dimeric_a/b-barrel"/>
</dbReference>
<sequence length="79" mass="8711">MATAYVLINCELGSEEAIISQLKDLEGVIEVHGTFGAYDILAKIESGTVEALRETITWKIRKIEKIRSTLTLMGIEGQT</sequence>
<feature type="domain" description="Transcription regulator AsnC/Lrp ligand binding" evidence="1">
    <location>
        <begin position="6"/>
        <end position="73"/>
    </location>
</feature>
<proteinExistence type="predicted"/>
<dbReference type="EMBL" id="KF900394">
    <property type="protein sequence ID" value="AIE93461.1"/>
    <property type="molecule type" value="Genomic_DNA"/>
</dbReference>
<dbReference type="InterPro" id="IPR019887">
    <property type="entry name" value="Tscrpt_reg_AsnC/Lrp_C"/>
</dbReference>
<dbReference type="Pfam" id="PF01037">
    <property type="entry name" value="AsnC_trans_reg"/>
    <property type="match status" value="1"/>
</dbReference>
<organism evidence="2">
    <name type="scientific">uncultured marine thaumarchaeote AD1000_36_B08</name>
    <dbReference type="NCBI Taxonomy" id="1455910"/>
    <lineage>
        <taxon>Archaea</taxon>
        <taxon>Nitrososphaerota</taxon>
        <taxon>environmental samples</taxon>
    </lineage>
</organism>